<dbReference type="EMBL" id="PKPP01003675">
    <property type="protein sequence ID" value="PWA68256.1"/>
    <property type="molecule type" value="Genomic_DNA"/>
</dbReference>
<proteinExistence type="predicted"/>
<dbReference type="AlphaFoldDB" id="A0A2U1N436"/>
<dbReference type="InterPro" id="IPR011009">
    <property type="entry name" value="Kinase-like_dom_sf"/>
</dbReference>
<keyword evidence="1" id="KW-0430">Lectin</keyword>
<keyword evidence="2" id="KW-1185">Reference proteome</keyword>
<dbReference type="Gene3D" id="1.10.510.10">
    <property type="entry name" value="Transferase(Phosphotransferase) domain 1"/>
    <property type="match status" value="1"/>
</dbReference>
<dbReference type="SUPFAM" id="SSF56112">
    <property type="entry name" value="Protein kinase-like (PK-like)"/>
    <property type="match status" value="1"/>
</dbReference>
<sequence>MDIDSENMLLKGSMTGHIIVTVPVDASFMVVGTNGYATPKYVQTGRLTAKIDVWRYDIFLTELMVGQRPLAKKPPGNKPECMRWVCYWTGVGKLKPVVDPRLEGILATVTNYG</sequence>
<evidence type="ECO:0000313" key="1">
    <source>
        <dbReference type="EMBL" id="PWA68256.1"/>
    </source>
</evidence>
<evidence type="ECO:0000313" key="2">
    <source>
        <dbReference type="Proteomes" id="UP000245207"/>
    </source>
</evidence>
<comment type="caution">
    <text evidence="1">The sequence shown here is derived from an EMBL/GenBank/DDBJ whole genome shotgun (WGS) entry which is preliminary data.</text>
</comment>
<dbReference type="OrthoDB" id="4062651at2759"/>
<name>A0A2U1N436_ARTAN</name>
<dbReference type="PANTHER" id="PTHR45621">
    <property type="entry name" value="OS01G0588500 PROTEIN-RELATED"/>
    <property type="match status" value="1"/>
</dbReference>
<organism evidence="1 2">
    <name type="scientific">Artemisia annua</name>
    <name type="common">Sweet wormwood</name>
    <dbReference type="NCBI Taxonomy" id="35608"/>
    <lineage>
        <taxon>Eukaryota</taxon>
        <taxon>Viridiplantae</taxon>
        <taxon>Streptophyta</taxon>
        <taxon>Embryophyta</taxon>
        <taxon>Tracheophyta</taxon>
        <taxon>Spermatophyta</taxon>
        <taxon>Magnoliopsida</taxon>
        <taxon>eudicotyledons</taxon>
        <taxon>Gunneridae</taxon>
        <taxon>Pentapetalae</taxon>
        <taxon>asterids</taxon>
        <taxon>campanulids</taxon>
        <taxon>Asterales</taxon>
        <taxon>Asteraceae</taxon>
        <taxon>Asteroideae</taxon>
        <taxon>Anthemideae</taxon>
        <taxon>Artemisiinae</taxon>
        <taxon>Artemisia</taxon>
    </lineage>
</organism>
<dbReference type="InterPro" id="IPR050823">
    <property type="entry name" value="Plant_Ser_Thr_Prot_Kinase"/>
</dbReference>
<protein>
    <submittedName>
        <fullName evidence="1">Concanavalin A-like lectin/glucanase superfamily</fullName>
    </submittedName>
</protein>
<dbReference type="STRING" id="35608.A0A2U1N436"/>
<dbReference type="GO" id="GO:0030246">
    <property type="term" value="F:carbohydrate binding"/>
    <property type="evidence" value="ECO:0007669"/>
    <property type="project" value="UniProtKB-KW"/>
</dbReference>
<gene>
    <name evidence="1" type="ORF">CTI12_AA310090</name>
</gene>
<reference evidence="1 2" key="1">
    <citation type="journal article" date="2018" name="Mol. Plant">
        <title>The genome of Artemisia annua provides insight into the evolution of Asteraceae family and artemisinin biosynthesis.</title>
        <authorList>
            <person name="Shen Q."/>
            <person name="Zhang L."/>
            <person name="Liao Z."/>
            <person name="Wang S."/>
            <person name="Yan T."/>
            <person name="Shi P."/>
            <person name="Liu M."/>
            <person name="Fu X."/>
            <person name="Pan Q."/>
            <person name="Wang Y."/>
            <person name="Lv Z."/>
            <person name="Lu X."/>
            <person name="Zhang F."/>
            <person name="Jiang W."/>
            <person name="Ma Y."/>
            <person name="Chen M."/>
            <person name="Hao X."/>
            <person name="Li L."/>
            <person name="Tang Y."/>
            <person name="Lv G."/>
            <person name="Zhou Y."/>
            <person name="Sun X."/>
            <person name="Brodelius P.E."/>
            <person name="Rose J.K.C."/>
            <person name="Tang K."/>
        </authorList>
    </citation>
    <scope>NUCLEOTIDE SEQUENCE [LARGE SCALE GENOMIC DNA]</scope>
    <source>
        <strain evidence="2">cv. Huhao1</strain>
        <tissue evidence="1">Leaf</tissue>
    </source>
</reference>
<dbReference type="Proteomes" id="UP000245207">
    <property type="component" value="Unassembled WGS sequence"/>
</dbReference>
<accession>A0A2U1N436</accession>